<sequence>MENKGETFTYTYSAKQQEEIRNIQKKYLPREEDKMEQLRRLDRSATRKGTILSVVMGVAGCLLMGVGMCCSMVWMEQWFIPGIVIGLLGIAGVAAAYPVYVRVTKKEREKIAPQILKLAEELSEPEK</sequence>
<evidence type="ECO:0000313" key="2">
    <source>
        <dbReference type="EMBL" id="HIR57372.1"/>
    </source>
</evidence>
<keyword evidence="1" id="KW-1133">Transmembrane helix</keyword>
<name>A0A9D1DQZ5_9FIRM</name>
<reference evidence="2" key="2">
    <citation type="journal article" date="2021" name="PeerJ">
        <title>Extensive microbial diversity within the chicken gut microbiome revealed by metagenomics and culture.</title>
        <authorList>
            <person name="Gilroy R."/>
            <person name="Ravi A."/>
            <person name="Getino M."/>
            <person name="Pursley I."/>
            <person name="Horton D.L."/>
            <person name="Alikhan N.F."/>
            <person name="Baker D."/>
            <person name="Gharbi K."/>
            <person name="Hall N."/>
            <person name="Watson M."/>
            <person name="Adriaenssens E.M."/>
            <person name="Foster-Nyarko E."/>
            <person name="Jarju S."/>
            <person name="Secka A."/>
            <person name="Antonio M."/>
            <person name="Oren A."/>
            <person name="Chaudhuri R.R."/>
            <person name="La Ragione R."/>
            <person name="Hildebrand F."/>
            <person name="Pallen M.J."/>
        </authorList>
    </citation>
    <scope>NUCLEOTIDE SEQUENCE</scope>
    <source>
        <strain evidence="2">ChiSjej1B19-7085</strain>
    </source>
</reference>
<feature type="transmembrane region" description="Helical" evidence="1">
    <location>
        <begin position="49"/>
        <end position="74"/>
    </location>
</feature>
<keyword evidence="1" id="KW-0472">Membrane</keyword>
<dbReference type="EMBL" id="DVHF01000080">
    <property type="protein sequence ID" value="HIR57372.1"/>
    <property type="molecule type" value="Genomic_DNA"/>
</dbReference>
<proteinExistence type="predicted"/>
<protein>
    <submittedName>
        <fullName evidence="2">Uncharacterized protein</fullName>
    </submittedName>
</protein>
<evidence type="ECO:0000313" key="3">
    <source>
        <dbReference type="Proteomes" id="UP000886785"/>
    </source>
</evidence>
<keyword evidence="1" id="KW-0812">Transmembrane</keyword>
<dbReference type="Proteomes" id="UP000886785">
    <property type="component" value="Unassembled WGS sequence"/>
</dbReference>
<gene>
    <name evidence="2" type="ORF">IAA54_06860</name>
</gene>
<reference evidence="2" key="1">
    <citation type="submission" date="2020-10" db="EMBL/GenBank/DDBJ databases">
        <authorList>
            <person name="Gilroy R."/>
        </authorList>
    </citation>
    <scope>NUCLEOTIDE SEQUENCE</scope>
    <source>
        <strain evidence="2">ChiSjej1B19-7085</strain>
    </source>
</reference>
<evidence type="ECO:0000256" key="1">
    <source>
        <dbReference type="SAM" id="Phobius"/>
    </source>
</evidence>
<dbReference type="AlphaFoldDB" id="A0A9D1DQZ5"/>
<comment type="caution">
    <text evidence="2">The sequence shown here is derived from an EMBL/GenBank/DDBJ whole genome shotgun (WGS) entry which is preliminary data.</text>
</comment>
<feature type="transmembrane region" description="Helical" evidence="1">
    <location>
        <begin position="80"/>
        <end position="100"/>
    </location>
</feature>
<accession>A0A9D1DQZ5</accession>
<organism evidence="2 3">
    <name type="scientific">Candidatus Gallacutalibacter pullicola</name>
    <dbReference type="NCBI Taxonomy" id="2840830"/>
    <lineage>
        <taxon>Bacteria</taxon>
        <taxon>Bacillati</taxon>
        <taxon>Bacillota</taxon>
        <taxon>Clostridia</taxon>
        <taxon>Eubacteriales</taxon>
        <taxon>Candidatus Gallacutalibacter</taxon>
    </lineage>
</organism>